<protein>
    <submittedName>
        <fullName evidence="1">Uncharacterized protein</fullName>
    </submittedName>
</protein>
<reference evidence="1" key="1">
    <citation type="submission" date="2020-12" db="EMBL/GenBank/DDBJ databases">
        <title>Metabolic potential, ecology and presence of endohyphal bacteria is reflected in genomic diversity of Mucoromycotina.</title>
        <authorList>
            <person name="Muszewska A."/>
            <person name="Okrasinska A."/>
            <person name="Steczkiewicz K."/>
            <person name="Drgas O."/>
            <person name="Orlowska M."/>
            <person name="Perlinska-Lenart U."/>
            <person name="Aleksandrzak-Piekarczyk T."/>
            <person name="Szatraj K."/>
            <person name="Zielenkiewicz U."/>
            <person name="Pilsyk S."/>
            <person name="Malc E."/>
            <person name="Mieczkowski P."/>
            <person name="Kruszewska J.S."/>
            <person name="Biernat P."/>
            <person name="Pawlowska J."/>
        </authorList>
    </citation>
    <scope>NUCLEOTIDE SEQUENCE</scope>
    <source>
        <strain evidence="1">WA0000017839</strain>
    </source>
</reference>
<dbReference type="OrthoDB" id="2210012at2759"/>
<proteinExistence type="predicted"/>
<gene>
    <name evidence="1" type="ORF">INT47_009369</name>
</gene>
<dbReference type="AlphaFoldDB" id="A0A8H7R5Q1"/>
<evidence type="ECO:0000313" key="2">
    <source>
        <dbReference type="Proteomes" id="UP000603453"/>
    </source>
</evidence>
<organism evidence="1 2">
    <name type="scientific">Mucor saturninus</name>
    <dbReference type="NCBI Taxonomy" id="64648"/>
    <lineage>
        <taxon>Eukaryota</taxon>
        <taxon>Fungi</taxon>
        <taxon>Fungi incertae sedis</taxon>
        <taxon>Mucoromycota</taxon>
        <taxon>Mucoromycotina</taxon>
        <taxon>Mucoromycetes</taxon>
        <taxon>Mucorales</taxon>
        <taxon>Mucorineae</taxon>
        <taxon>Mucoraceae</taxon>
        <taxon>Mucor</taxon>
    </lineage>
</organism>
<accession>A0A8H7R5Q1</accession>
<keyword evidence="2" id="KW-1185">Reference proteome</keyword>
<comment type="caution">
    <text evidence="1">The sequence shown here is derived from an EMBL/GenBank/DDBJ whole genome shotgun (WGS) entry which is preliminary data.</text>
</comment>
<evidence type="ECO:0000313" key="1">
    <source>
        <dbReference type="EMBL" id="KAG2204327.1"/>
    </source>
</evidence>
<name>A0A8H7R5Q1_9FUNG</name>
<dbReference type="Pfam" id="PF12855">
    <property type="entry name" value="Ecl1"/>
    <property type="match status" value="1"/>
</dbReference>
<dbReference type="Proteomes" id="UP000603453">
    <property type="component" value="Unassembled WGS sequence"/>
</dbReference>
<sequence length="128" mass="14183">MCDLNWCTVCDKAISCQSDSLYCSADCYSRDADSDSSHNFQSFFAPKTSSVTFNKQISLMDDMPSLTTSLYTTSTASSSIFTRRSVLLTKPQDEKENNLSCCDYCESVNKKNTGLSSLSQSIYIPSTH</sequence>
<dbReference type="InterPro" id="IPR024368">
    <property type="entry name" value="Ecl1/2/3"/>
</dbReference>
<dbReference type="EMBL" id="JAEPRD010000045">
    <property type="protein sequence ID" value="KAG2204327.1"/>
    <property type="molecule type" value="Genomic_DNA"/>
</dbReference>